<accession>A0A812Q5H0</accession>
<dbReference type="Proteomes" id="UP000649617">
    <property type="component" value="Unassembled WGS sequence"/>
</dbReference>
<keyword evidence="2" id="KW-1185">Reference proteome</keyword>
<name>A0A812Q5H0_SYMPI</name>
<dbReference type="EMBL" id="CAJNIZ010015637">
    <property type="protein sequence ID" value="CAE7375832.1"/>
    <property type="molecule type" value="Genomic_DNA"/>
</dbReference>
<feature type="non-terminal residue" evidence="1">
    <location>
        <position position="1"/>
    </location>
</feature>
<gene>
    <name evidence="1" type="primary">gpt</name>
    <name evidence="1" type="ORF">SPIL2461_LOCUS9131</name>
</gene>
<dbReference type="OrthoDB" id="444522at2759"/>
<evidence type="ECO:0000313" key="2">
    <source>
        <dbReference type="Proteomes" id="UP000649617"/>
    </source>
</evidence>
<proteinExistence type="predicted"/>
<dbReference type="AlphaFoldDB" id="A0A812Q5H0"/>
<reference evidence="1" key="1">
    <citation type="submission" date="2021-02" db="EMBL/GenBank/DDBJ databases">
        <authorList>
            <person name="Dougan E. K."/>
            <person name="Rhodes N."/>
            <person name="Thang M."/>
            <person name="Chan C."/>
        </authorList>
    </citation>
    <scope>NUCLEOTIDE SEQUENCE</scope>
</reference>
<evidence type="ECO:0000313" key="1">
    <source>
        <dbReference type="EMBL" id="CAE7375832.1"/>
    </source>
</evidence>
<comment type="caution">
    <text evidence="1">The sequence shown here is derived from an EMBL/GenBank/DDBJ whole genome shotgun (WGS) entry which is preliminary data.</text>
</comment>
<sequence>LFVEVFAGCARLSAAFEASGMRSLAVDGPRNEHVPECCVWTLDLVQPLCQRLFLARLNHEPVSAIHFGLPCGTGSRARECKVAQHLVAAGAPTPRPLRSAAHVLGIPGLNAIEQAKVDSSNALTAFCVEILRLAFRRGWKVIVENPTRSWLWAVLAYYVRLTKDEPFISWYCHLSVIDFDMCMHGGTRDKRTRFLTSAHELNRLALDCDKSHQHQSWSARQIASIWTFDTKAEAEYPLILCQRYAAALCSQPVPATQSKPLLRQSRSQPPLVPEYKCFLKHAPANADFRQLDLHMGKSGSGSTFAVYHSKQEFVDKAISAGHPFLEARPIDDKLKRNAFFILTEGLSSVAKFRITSIQKLSKMKQELSNEERRYQATLPLHAQQMLKGKSILLWRKLLDDTGFPDKGVKELIEGVVLVGKPSKSELYGWKEVPATASVDDLLASSPWRNVEVASRDNPTVSSASVQALWDITVSEVAKGFLEGPFDDLESVSRRFLLEQGSPEAPKQRPIDDYRDCGVNSAYHALDKLALHDVDYIAHVCQSITLAVSGRDVTFTLSSGEKLVPVLESNLRFSVIAVPHPALGQPKYFLSNSLPFGAGASVFGFNRLSRSLLHLSLHFGKVIGGVFYDDIPLLEPKLTSRLCSLTIEGILDILGWSYSRDPAKYKPFCETFSLLGMRLNVGSELPSKKVLSAELMLRAYTGRVIHVGKAIPPLIVFTDAAFEDGAATWGVCIDLHSGTRFVSGGIIPDAAVASWQKDGSSQIIAQAEALALLLARRVCKPLLRDRLVTFYIDNESTRPEGLKVASTNFFDDFVLLALEIDIKSAWTSFERLMKLLGWKLSEDKTTDWSAEFEALGVVFDLTDAVSGVVKIGNTDRRKEEIIAKLNEVCSRGTLTQKEAMQLRGRMQFAETQCFGRLGRTLLKLVTSHAYSGSMFVSKRLKGALLDFAALLRDTRPRLIGAISCRSFMLLTDAFYDPGETPAAGLGGTILTGHGAALIYFSVKVTEQDCAKLALNDEATVIYELELLAVLVGFLVFKEWSKGVEPQHEGIMAGIGIVSYIDNDAARFALISGISKKDIAGLIVEEVACVESELGVAPWFGRVGTESNLADEPSRFVTKLVEELGFKDWSERAAQVSGQFFSKIAAWTANDGKWG</sequence>
<protein>
    <submittedName>
        <fullName evidence="1">Gpt protein</fullName>
    </submittedName>
</protein>
<organism evidence="1 2">
    <name type="scientific">Symbiodinium pilosum</name>
    <name type="common">Dinoflagellate</name>
    <dbReference type="NCBI Taxonomy" id="2952"/>
    <lineage>
        <taxon>Eukaryota</taxon>
        <taxon>Sar</taxon>
        <taxon>Alveolata</taxon>
        <taxon>Dinophyceae</taxon>
        <taxon>Suessiales</taxon>
        <taxon>Symbiodiniaceae</taxon>
        <taxon>Symbiodinium</taxon>
    </lineage>
</organism>